<dbReference type="Proteomes" id="UP000018936">
    <property type="component" value="Unassembled WGS sequence"/>
</dbReference>
<dbReference type="InterPro" id="IPR036084">
    <property type="entry name" value="Ser_inhib-like_sf"/>
</dbReference>
<dbReference type="EMBL" id="AZIM01004285">
    <property type="protein sequence ID" value="ETE60923.1"/>
    <property type="molecule type" value="Genomic_DNA"/>
</dbReference>
<dbReference type="Pfam" id="PF00008">
    <property type="entry name" value="EGF"/>
    <property type="match status" value="1"/>
</dbReference>
<feature type="disulfide bond" evidence="2">
    <location>
        <begin position="131"/>
        <end position="148"/>
    </location>
</feature>
<reference evidence="5 6" key="1">
    <citation type="journal article" date="2013" name="Proc. Natl. Acad. Sci. U.S.A.">
        <title>The king cobra genome reveals dynamic gene evolution and adaptation in the snake venom system.</title>
        <authorList>
            <person name="Vonk F.J."/>
            <person name="Casewell N.R."/>
            <person name="Henkel C.V."/>
            <person name="Heimberg A.M."/>
            <person name="Jansen H.J."/>
            <person name="McCleary R.J."/>
            <person name="Kerkkamp H.M."/>
            <person name="Vos R.A."/>
            <person name="Guerreiro I."/>
            <person name="Calvete J.J."/>
            <person name="Wuster W."/>
            <person name="Woods A.E."/>
            <person name="Logan J.M."/>
            <person name="Harrison R.A."/>
            <person name="Castoe T.A."/>
            <person name="de Koning A.P."/>
            <person name="Pollock D.D."/>
            <person name="Yandell M."/>
            <person name="Calderon D."/>
            <person name="Renjifo C."/>
            <person name="Currier R.B."/>
            <person name="Salgado D."/>
            <person name="Pla D."/>
            <person name="Sanz L."/>
            <person name="Hyder A.S."/>
            <person name="Ribeiro J.M."/>
            <person name="Arntzen J.W."/>
            <person name="van den Thillart G.E."/>
            <person name="Boetzer M."/>
            <person name="Pirovano W."/>
            <person name="Dirks R.P."/>
            <person name="Spaink H.P."/>
            <person name="Duboule D."/>
            <person name="McGlinn E."/>
            <person name="Kini R.M."/>
            <person name="Richardson M.K."/>
        </authorList>
    </citation>
    <scope>NUCLEOTIDE SEQUENCE</scope>
    <source>
        <tissue evidence="5">Blood</tissue>
    </source>
</reference>
<evidence type="ECO:0000256" key="3">
    <source>
        <dbReference type="SAM" id="MobiDB-lite"/>
    </source>
</evidence>
<dbReference type="InterPro" id="IPR001007">
    <property type="entry name" value="VWF_dom"/>
</dbReference>
<keyword evidence="1 2" id="KW-1015">Disulfide bond</keyword>
<dbReference type="PANTHER" id="PTHR37860">
    <property type="entry name" value="AGAP008810-PA"/>
    <property type="match status" value="1"/>
</dbReference>
<feature type="domain" description="EGF-like" evidence="4">
    <location>
        <begin position="122"/>
        <end position="160"/>
    </location>
</feature>
<dbReference type="Gene3D" id="2.10.25.10">
    <property type="entry name" value="Laminin"/>
    <property type="match status" value="2"/>
</dbReference>
<sequence>MQRVSAPSTGLQCQPHSRYNPCMSACPPSCSDLAAPASCSSPCLEGCECEPGYVLSGYDCVPFRDCGCSFLGKYYKAGDHFMTDDCSQNCVCMDSSSLFCKEVSCPQDHRCGILNLTRGCYRANPCQPNSCFNNGTCVLDESPDTFHCECPENYEGLLCEIQVTPEVAPQLRVPSLPLHVDEAKELEQDAQGHVEEDREQQRRGEQPSRGPVGGQLGVGVGQVHWVGRGKRFQGISRCPKEK</sequence>
<dbReference type="CDD" id="cd19941">
    <property type="entry name" value="TIL"/>
    <property type="match status" value="1"/>
</dbReference>
<dbReference type="SMART" id="SM00215">
    <property type="entry name" value="VWC_out"/>
    <property type="match status" value="1"/>
</dbReference>
<accession>V8NH15</accession>
<evidence type="ECO:0000256" key="1">
    <source>
        <dbReference type="ARBA" id="ARBA00023157"/>
    </source>
</evidence>
<dbReference type="InterPro" id="IPR000742">
    <property type="entry name" value="EGF"/>
</dbReference>
<evidence type="ECO:0000259" key="4">
    <source>
        <dbReference type="PROSITE" id="PS50026"/>
    </source>
</evidence>
<dbReference type="SUPFAM" id="SSF57567">
    <property type="entry name" value="Serine protease inhibitors"/>
    <property type="match status" value="1"/>
</dbReference>
<dbReference type="PROSITE" id="PS00022">
    <property type="entry name" value="EGF_1"/>
    <property type="match status" value="1"/>
</dbReference>
<comment type="caution">
    <text evidence="5">The sequence shown here is derived from an EMBL/GenBank/DDBJ whole genome shotgun (WGS) entry which is preliminary data.</text>
</comment>
<keyword evidence="2" id="KW-0245">EGF-like domain</keyword>
<feature type="compositionally biased region" description="Basic and acidic residues" evidence="3">
    <location>
        <begin position="189"/>
        <end position="206"/>
    </location>
</feature>
<feature type="region of interest" description="Disordered" evidence="3">
    <location>
        <begin position="189"/>
        <end position="219"/>
    </location>
</feature>
<dbReference type="PROSITE" id="PS50026">
    <property type="entry name" value="EGF_3"/>
    <property type="match status" value="1"/>
</dbReference>
<dbReference type="AlphaFoldDB" id="V8NH15"/>
<feature type="disulfide bond" evidence="2">
    <location>
        <begin position="150"/>
        <end position="159"/>
    </location>
</feature>
<evidence type="ECO:0000313" key="6">
    <source>
        <dbReference type="Proteomes" id="UP000018936"/>
    </source>
</evidence>
<dbReference type="CDD" id="cd00054">
    <property type="entry name" value="EGF_CA"/>
    <property type="match status" value="1"/>
</dbReference>
<evidence type="ECO:0000313" key="5">
    <source>
        <dbReference type="EMBL" id="ETE60923.1"/>
    </source>
</evidence>
<dbReference type="Pfam" id="PF01826">
    <property type="entry name" value="TIL"/>
    <property type="match status" value="1"/>
</dbReference>
<dbReference type="InterPro" id="IPR025615">
    <property type="entry name" value="TILa_dom"/>
</dbReference>
<evidence type="ECO:0000256" key="2">
    <source>
        <dbReference type="PROSITE-ProRule" id="PRU00076"/>
    </source>
</evidence>
<dbReference type="InterPro" id="IPR002919">
    <property type="entry name" value="TIL_dom"/>
</dbReference>
<organism evidence="5 6">
    <name type="scientific">Ophiophagus hannah</name>
    <name type="common">King cobra</name>
    <name type="synonym">Naja hannah</name>
    <dbReference type="NCBI Taxonomy" id="8665"/>
    <lineage>
        <taxon>Eukaryota</taxon>
        <taxon>Metazoa</taxon>
        <taxon>Chordata</taxon>
        <taxon>Craniata</taxon>
        <taxon>Vertebrata</taxon>
        <taxon>Euteleostomi</taxon>
        <taxon>Lepidosauria</taxon>
        <taxon>Squamata</taxon>
        <taxon>Bifurcata</taxon>
        <taxon>Unidentata</taxon>
        <taxon>Episquamata</taxon>
        <taxon>Toxicofera</taxon>
        <taxon>Serpentes</taxon>
        <taxon>Colubroidea</taxon>
        <taxon>Elapidae</taxon>
        <taxon>Elapinae</taxon>
        <taxon>Ophiophagus</taxon>
    </lineage>
</organism>
<name>V8NH15_OPHHA</name>
<dbReference type="Pfam" id="PF12714">
    <property type="entry name" value="TILa"/>
    <property type="match status" value="1"/>
</dbReference>
<dbReference type="SUPFAM" id="SSF57196">
    <property type="entry name" value="EGF/Laminin"/>
    <property type="match status" value="1"/>
</dbReference>
<dbReference type="FunFam" id="2.10.25.10:FF:000055">
    <property type="entry name" value="alpha-tectorin isoform X1"/>
    <property type="match status" value="1"/>
</dbReference>
<comment type="caution">
    <text evidence="2">Lacks conserved residue(s) required for the propagation of feature annotation.</text>
</comment>
<protein>
    <submittedName>
        <fullName evidence="5">Zonadhesin</fullName>
    </submittedName>
</protein>
<dbReference type="OrthoDB" id="5945029at2759"/>
<gene>
    <name evidence="5" type="primary">ZAN</name>
    <name evidence="5" type="ORF">L345_13333</name>
</gene>
<proteinExistence type="predicted"/>
<keyword evidence="6" id="KW-1185">Reference proteome</keyword>
<dbReference type="SMART" id="SM00181">
    <property type="entry name" value="EGF"/>
    <property type="match status" value="2"/>
</dbReference>
<feature type="non-terminal residue" evidence="5">
    <location>
        <position position="1"/>
    </location>
</feature>
<dbReference type="PANTHER" id="PTHR37860:SF1">
    <property type="match status" value="1"/>
</dbReference>